<dbReference type="RefSeq" id="WP_206253904.1">
    <property type="nucleotide sequence ID" value="NZ_CP071060.1"/>
</dbReference>
<sequence>MDGFLSIAQMAQHFGVSAHTLRYYERAGLLAPVHRDAGGRRQYAQRDVAWLAFLMRLRAMGVPIRDMRRYAQLRAAGNATLVERLDLLSEHRDAVAARLASLQDNLAALDNKLAWYRDAIAQSVSPPSTSPGADDEQRTLHARLEDPSTD</sequence>
<evidence type="ECO:0000313" key="6">
    <source>
        <dbReference type="Proteomes" id="UP000663570"/>
    </source>
</evidence>
<dbReference type="Pfam" id="PF13411">
    <property type="entry name" value="MerR_1"/>
    <property type="match status" value="1"/>
</dbReference>
<evidence type="ECO:0000256" key="1">
    <source>
        <dbReference type="ARBA" id="ARBA00023125"/>
    </source>
</evidence>
<dbReference type="InterPro" id="IPR047057">
    <property type="entry name" value="MerR_fam"/>
</dbReference>
<dbReference type="CDD" id="cd01109">
    <property type="entry name" value="HTH_YyaN"/>
    <property type="match status" value="1"/>
</dbReference>
<dbReference type="InterPro" id="IPR000551">
    <property type="entry name" value="MerR-type_HTH_dom"/>
</dbReference>
<dbReference type="PANTHER" id="PTHR30204:SF98">
    <property type="entry name" value="HTH-TYPE TRANSCRIPTIONAL REGULATOR ADHR"/>
    <property type="match status" value="1"/>
</dbReference>
<evidence type="ECO:0000259" key="4">
    <source>
        <dbReference type="PROSITE" id="PS50937"/>
    </source>
</evidence>
<keyword evidence="6" id="KW-1185">Reference proteome</keyword>
<dbReference type="PANTHER" id="PTHR30204">
    <property type="entry name" value="REDOX-CYCLING DRUG-SENSING TRANSCRIPTIONAL ACTIVATOR SOXR"/>
    <property type="match status" value="1"/>
</dbReference>
<dbReference type="PROSITE" id="PS50937">
    <property type="entry name" value="HTH_MERR_2"/>
    <property type="match status" value="1"/>
</dbReference>
<dbReference type="InterPro" id="IPR009061">
    <property type="entry name" value="DNA-bd_dom_put_sf"/>
</dbReference>
<dbReference type="Gene3D" id="1.10.1660.10">
    <property type="match status" value="1"/>
</dbReference>
<feature type="coiled-coil region" evidence="2">
    <location>
        <begin position="92"/>
        <end position="119"/>
    </location>
</feature>
<dbReference type="PRINTS" id="PR00040">
    <property type="entry name" value="HTHMERR"/>
</dbReference>
<keyword evidence="2" id="KW-0175">Coiled coil</keyword>
<dbReference type="EMBL" id="CP071060">
    <property type="protein sequence ID" value="QSI76137.1"/>
    <property type="molecule type" value="Genomic_DNA"/>
</dbReference>
<reference evidence="5 6" key="1">
    <citation type="submission" date="2021-02" db="EMBL/GenBank/DDBJ databases">
        <title>Niveibacterium changnyeongensis HC41.</title>
        <authorList>
            <person name="Kang M."/>
        </authorList>
    </citation>
    <scope>NUCLEOTIDE SEQUENCE [LARGE SCALE GENOMIC DNA]</scope>
    <source>
        <strain evidence="5 6">HC41</strain>
    </source>
</reference>
<name>A0ABX7M2Z0_9RHOO</name>
<feature type="domain" description="HTH merR-type" evidence="4">
    <location>
        <begin position="1"/>
        <end position="73"/>
    </location>
</feature>
<dbReference type="SMART" id="SM00422">
    <property type="entry name" value="HTH_MERR"/>
    <property type="match status" value="1"/>
</dbReference>
<accession>A0ABX7M2Z0</accession>
<evidence type="ECO:0000256" key="3">
    <source>
        <dbReference type="SAM" id="MobiDB-lite"/>
    </source>
</evidence>
<evidence type="ECO:0000313" key="5">
    <source>
        <dbReference type="EMBL" id="QSI76137.1"/>
    </source>
</evidence>
<dbReference type="SUPFAM" id="SSF46955">
    <property type="entry name" value="Putative DNA-binding domain"/>
    <property type="match status" value="1"/>
</dbReference>
<protein>
    <submittedName>
        <fullName evidence="5">MerR family transcriptional regulator</fullName>
    </submittedName>
</protein>
<feature type="compositionally biased region" description="Basic and acidic residues" evidence="3">
    <location>
        <begin position="135"/>
        <end position="150"/>
    </location>
</feature>
<feature type="region of interest" description="Disordered" evidence="3">
    <location>
        <begin position="123"/>
        <end position="150"/>
    </location>
</feature>
<organism evidence="5 6">
    <name type="scientific">Niveibacterium microcysteis</name>
    <dbReference type="NCBI Taxonomy" id="2811415"/>
    <lineage>
        <taxon>Bacteria</taxon>
        <taxon>Pseudomonadati</taxon>
        <taxon>Pseudomonadota</taxon>
        <taxon>Betaproteobacteria</taxon>
        <taxon>Rhodocyclales</taxon>
        <taxon>Rhodocyclaceae</taxon>
        <taxon>Niveibacterium</taxon>
    </lineage>
</organism>
<gene>
    <name evidence="5" type="ORF">JY500_16910</name>
</gene>
<dbReference type="Proteomes" id="UP000663570">
    <property type="component" value="Chromosome"/>
</dbReference>
<keyword evidence="1" id="KW-0238">DNA-binding</keyword>
<evidence type="ECO:0000256" key="2">
    <source>
        <dbReference type="SAM" id="Coils"/>
    </source>
</evidence>
<proteinExistence type="predicted"/>